<reference evidence="2" key="1">
    <citation type="journal article" date="2024" name="Proc. Natl. Acad. Sci. U.S.A.">
        <title>Extraordinary preservation of gene collinearity over three hundred million years revealed in homosporous lycophytes.</title>
        <authorList>
            <person name="Li C."/>
            <person name="Wickell D."/>
            <person name="Kuo L.Y."/>
            <person name="Chen X."/>
            <person name="Nie B."/>
            <person name="Liao X."/>
            <person name="Peng D."/>
            <person name="Ji J."/>
            <person name="Jenkins J."/>
            <person name="Williams M."/>
            <person name="Shu S."/>
            <person name="Plott C."/>
            <person name="Barry K."/>
            <person name="Rajasekar S."/>
            <person name="Grimwood J."/>
            <person name="Han X."/>
            <person name="Sun S."/>
            <person name="Hou Z."/>
            <person name="He W."/>
            <person name="Dai G."/>
            <person name="Sun C."/>
            <person name="Schmutz J."/>
            <person name="Leebens-Mack J.H."/>
            <person name="Li F.W."/>
            <person name="Wang L."/>
        </authorList>
    </citation>
    <scope>NUCLEOTIDE SEQUENCE [LARGE SCALE GENOMIC DNA]</scope>
    <source>
        <strain evidence="2">cv. PW_Plant_1</strain>
    </source>
</reference>
<keyword evidence="2" id="KW-1185">Reference proteome</keyword>
<sequence length="412" mass="46121">MLAVSSGVDVSLPPYFQCPISLDLMQDPVTLCTGISYDRPSIERWIQDGHNTCPYTGQILWNHELIPNLTLHRLIQAWRTANGLAITEIVDLPVEYLTISEVQELLFNLVRQPRRIDSLQKLRSKAAESKRNGRCIANAGAVTVLVSILSSYALETETSDFEASQICEEIIGLLVLLPLSDSKLRIMAASNLPNILSWLLEYGTIDSKLGALTMLENLMVKTIISLSAEFFSRVSDIILNLLQTKPEERSVTVSLRVFLALCSLKRGKARMTEAGASPVLINLLLNADVKTCEQILASVELLCRCAEGREAFSKNALALPCIAERLTRVSTMATTHAVNILWLVCKFCADERVRGMAVKSGVYERFLWILMTDELTSKTKQKVIEVLKMLKCIWENYCTQQSKNQICHRSVR</sequence>
<comment type="caution">
    <text evidence="1">The sequence shown here is derived from an EMBL/GenBank/DDBJ whole genome shotgun (WGS) entry which is preliminary data.</text>
</comment>
<organism evidence="1 2">
    <name type="scientific">Diphasiastrum complanatum</name>
    <name type="common">Issler's clubmoss</name>
    <name type="synonym">Lycopodium complanatum</name>
    <dbReference type="NCBI Taxonomy" id="34168"/>
    <lineage>
        <taxon>Eukaryota</taxon>
        <taxon>Viridiplantae</taxon>
        <taxon>Streptophyta</taxon>
        <taxon>Embryophyta</taxon>
        <taxon>Tracheophyta</taxon>
        <taxon>Lycopodiopsida</taxon>
        <taxon>Lycopodiales</taxon>
        <taxon>Lycopodiaceae</taxon>
        <taxon>Lycopodioideae</taxon>
        <taxon>Diphasiastrum</taxon>
    </lineage>
</organism>
<gene>
    <name evidence="1" type="ORF">O6H91_10G041900</name>
</gene>
<dbReference type="EMBL" id="CM055101">
    <property type="protein sequence ID" value="KAJ7541023.1"/>
    <property type="molecule type" value="Genomic_DNA"/>
</dbReference>
<dbReference type="Proteomes" id="UP001162992">
    <property type="component" value="Chromosome 10"/>
</dbReference>
<protein>
    <submittedName>
        <fullName evidence="1">Uncharacterized protein</fullName>
    </submittedName>
</protein>
<accession>A0ACC2CG86</accession>
<proteinExistence type="predicted"/>
<evidence type="ECO:0000313" key="1">
    <source>
        <dbReference type="EMBL" id="KAJ7541023.1"/>
    </source>
</evidence>
<evidence type="ECO:0000313" key="2">
    <source>
        <dbReference type="Proteomes" id="UP001162992"/>
    </source>
</evidence>
<name>A0ACC2CG86_DIPCM</name>